<feature type="region of interest" description="Disordered" evidence="1">
    <location>
        <begin position="1"/>
        <end position="32"/>
    </location>
</feature>
<reference evidence="2" key="1">
    <citation type="submission" date="2022-07" db="EMBL/GenBank/DDBJ databases">
        <title>Phylogenomic reconstructions and comparative analyses of Kickxellomycotina fungi.</title>
        <authorList>
            <person name="Reynolds N.K."/>
            <person name="Stajich J.E."/>
            <person name="Barry K."/>
            <person name="Grigoriev I.V."/>
            <person name="Crous P."/>
            <person name="Smith M.E."/>
        </authorList>
    </citation>
    <scope>NUCLEOTIDE SEQUENCE</scope>
    <source>
        <strain evidence="2">RSA 476</strain>
    </source>
</reference>
<evidence type="ECO:0000313" key="3">
    <source>
        <dbReference type="Proteomes" id="UP001140074"/>
    </source>
</evidence>
<sequence length="228" mass="25854">MGKDYNGIGGGKYKSSNSKKGASKRAVEVTPQSSLEEMKLVVRVSKKASDSGAEYHFTFDLEELEIDIDTAKLSKLFNKDDIYERDYVVQTCFTNSKYQDSDDEEEDEDEDEDEDDDEESAEAEDKEGDDDVEKIEGETGEVKVKEALDDWVEVTKEVDAIGKKAEEASESEDKEEDEDEEEDEESEEEDDNPYRLIFQDEDGEYEDIDGDVLIKDLLEGGEVIITLK</sequence>
<dbReference type="Proteomes" id="UP001140074">
    <property type="component" value="Unassembled WGS sequence"/>
</dbReference>
<feature type="compositionally biased region" description="Acidic residues" evidence="1">
    <location>
        <begin position="101"/>
        <end position="133"/>
    </location>
</feature>
<proteinExistence type="predicted"/>
<keyword evidence="3" id="KW-1185">Reference proteome</keyword>
<feature type="compositionally biased region" description="Acidic residues" evidence="1">
    <location>
        <begin position="168"/>
        <end position="191"/>
    </location>
</feature>
<accession>A0A9W8IIN0</accession>
<gene>
    <name evidence="2" type="ORF">GGH94_006161</name>
</gene>
<feature type="compositionally biased region" description="Basic and acidic residues" evidence="1">
    <location>
        <begin position="134"/>
        <end position="167"/>
    </location>
</feature>
<protein>
    <submittedName>
        <fullName evidence="2">Uncharacterized protein</fullName>
    </submittedName>
</protein>
<dbReference type="AlphaFoldDB" id="A0A9W8IIN0"/>
<comment type="caution">
    <text evidence="2">The sequence shown here is derived from an EMBL/GenBank/DDBJ whole genome shotgun (WGS) entry which is preliminary data.</text>
</comment>
<name>A0A9W8IIN0_9FUNG</name>
<feature type="region of interest" description="Disordered" evidence="1">
    <location>
        <begin position="93"/>
        <end position="195"/>
    </location>
</feature>
<evidence type="ECO:0000313" key="2">
    <source>
        <dbReference type="EMBL" id="KAJ2859340.1"/>
    </source>
</evidence>
<evidence type="ECO:0000256" key="1">
    <source>
        <dbReference type="SAM" id="MobiDB-lite"/>
    </source>
</evidence>
<dbReference type="EMBL" id="JANBUY010000402">
    <property type="protein sequence ID" value="KAJ2859340.1"/>
    <property type="molecule type" value="Genomic_DNA"/>
</dbReference>
<organism evidence="2 3">
    <name type="scientific">Coemansia aciculifera</name>
    <dbReference type="NCBI Taxonomy" id="417176"/>
    <lineage>
        <taxon>Eukaryota</taxon>
        <taxon>Fungi</taxon>
        <taxon>Fungi incertae sedis</taxon>
        <taxon>Zoopagomycota</taxon>
        <taxon>Kickxellomycotina</taxon>
        <taxon>Kickxellomycetes</taxon>
        <taxon>Kickxellales</taxon>
        <taxon>Kickxellaceae</taxon>
        <taxon>Coemansia</taxon>
    </lineage>
</organism>